<dbReference type="PANTHER" id="PTHR28009">
    <property type="entry name" value="PHEROMONE ALPHA FACTOR RECEPTOR"/>
    <property type="match status" value="1"/>
</dbReference>
<feature type="transmembrane region" description="Helical" evidence="1">
    <location>
        <begin position="248"/>
        <end position="272"/>
    </location>
</feature>
<protein>
    <recommendedName>
        <fullName evidence="4">Mating-type alpha-pheromone receptor PreB</fullName>
    </recommendedName>
</protein>
<keyword evidence="1" id="KW-1133">Transmembrane helix</keyword>
<proteinExistence type="predicted"/>
<name>A0A6A7BT62_9PEZI</name>
<feature type="transmembrane region" description="Helical" evidence="1">
    <location>
        <begin position="156"/>
        <end position="184"/>
    </location>
</feature>
<feature type="transmembrane region" description="Helical" evidence="1">
    <location>
        <begin position="44"/>
        <end position="63"/>
    </location>
</feature>
<dbReference type="InterPro" id="IPR027458">
    <property type="entry name" value="STE2_TM1-TM2_sf"/>
</dbReference>
<evidence type="ECO:0008006" key="4">
    <source>
        <dbReference type="Google" id="ProtNLM"/>
    </source>
</evidence>
<dbReference type="InterPro" id="IPR000366">
    <property type="entry name" value="GPCR_STE2"/>
</dbReference>
<keyword evidence="3" id="KW-1185">Reference proteome</keyword>
<feature type="transmembrane region" description="Helical" evidence="1">
    <location>
        <begin position="75"/>
        <end position="100"/>
    </location>
</feature>
<gene>
    <name evidence="2" type="ORF">K470DRAFT_259854</name>
</gene>
<dbReference type="AlphaFoldDB" id="A0A6A7BT62"/>
<dbReference type="GO" id="GO:0038038">
    <property type="term" value="C:G protein-coupled receptor homodimeric complex"/>
    <property type="evidence" value="ECO:0007669"/>
    <property type="project" value="TreeGrafter"/>
</dbReference>
<feature type="transmembrane region" description="Helical" evidence="1">
    <location>
        <begin position="278"/>
        <end position="296"/>
    </location>
</feature>
<dbReference type="Pfam" id="PF02116">
    <property type="entry name" value="STE2"/>
    <property type="match status" value="1"/>
</dbReference>
<dbReference type="GO" id="GO:0004932">
    <property type="term" value="F:mating-type factor pheromone receptor activity"/>
    <property type="evidence" value="ECO:0007669"/>
    <property type="project" value="InterPro"/>
</dbReference>
<reference evidence="2" key="1">
    <citation type="journal article" date="2020" name="Stud. Mycol.">
        <title>101 Dothideomycetes genomes: a test case for predicting lifestyles and emergence of pathogens.</title>
        <authorList>
            <person name="Haridas S."/>
            <person name="Albert R."/>
            <person name="Binder M."/>
            <person name="Bloem J."/>
            <person name="Labutti K."/>
            <person name="Salamov A."/>
            <person name="Andreopoulos B."/>
            <person name="Baker S."/>
            <person name="Barry K."/>
            <person name="Bills G."/>
            <person name="Bluhm B."/>
            <person name="Cannon C."/>
            <person name="Castanera R."/>
            <person name="Culley D."/>
            <person name="Daum C."/>
            <person name="Ezra D."/>
            <person name="Gonzalez J."/>
            <person name="Henrissat B."/>
            <person name="Kuo A."/>
            <person name="Liang C."/>
            <person name="Lipzen A."/>
            <person name="Lutzoni F."/>
            <person name="Magnuson J."/>
            <person name="Mondo S."/>
            <person name="Nolan M."/>
            <person name="Ohm R."/>
            <person name="Pangilinan J."/>
            <person name="Park H.-J."/>
            <person name="Ramirez L."/>
            <person name="Alfaro M."/>
            <person name="Sun H."/>
            <person name="Tritt A."/>
            <person name="Yoshinaga Y."/>
            <person name="Zwiers L.-H."/>
            <person name="Turgeon B."/>
            <person name="Goodwin S."/>
            <person name="Spatafora J."/>
            <person name="Crous P."/>
            <person name="Grigoriev I."/>
        </authorList>
    </citation>
    <scope>NUCLEOTIDE SEQUENCE</scope>
    <source>
        <strain evidence="2">CBS 480.64</strain>
    </source>
</reference>
<evidence type="ECO:0000256" key="1">
    <source>
        <dbReference type="SAM" id="Phobius"/>
    </source>
</evidence>
<keyword evidence="1" id="KW-0812">Transmembrane</keyword>
<dbReference type="EMBL" id="MU006010">
    <property type="protein sequence ID" value="KAF2858441.1"/>
    <property type="molecule type" value="Genomic_DNA"/>
</dbReference>
<evidence type="ECO:0000313" key="3">
    <source>
        <dbReference type="Proteomes" id="UP000799421"/>
    </source>
</evidence>
<dbReference type="PANTHER" id="PTHR28009:SF1">
    <property type="entry name" value="PHEROMONE ALPHA FACTOR RECEPTOR"/>
    <property type="match status" value="1"/>
</dbReference>
<organism evidence="2 3">
    <name type="scientific">Piedraia hortae CBS 480.64</name>
    <dbReference type="NCBI Taxonomy" id="1314780"/>
    <lineage>
        <taxon>Eukaryota</taxon>
        <taxon>Fungi</taxon>
        <taxon>Dikarya</taxon>
        <taxon>Ascomycota</taxon>
        <taxon>Pezizomycotina</taxon>
        <taxon>Dothideomycetes</taxon>
        <taxon>Dothideomycetidae</taxon>
        <taxon>Capnodiales</taxon>
        <taxon>Piedraiaceae</taxon>
        <taxon>Piedraia</taxon>
    </lineage>
</organism>
<keyword evidence="1" id="KW-0472">Membrane</keyword>
<dbReference type="PRINTS" id="PR00250">
    <property type="entry name" value="GPCRSTE2"/>
</dbReference>
<dbReference type="Proteomes" id="UP000799421">
    <property type="component" value="Unassembled WGS sequence"/>
</dbReference>
<sequence length="363" mass="39895">MSIIHFDKMPGGDQTFTLLSPAGTPFSASLFDISTVHTMATSQGILFGVQVGLTGMLLLLLPLTTAREKRKSPVFILNLVALALLLLRSTLTAALVNSIFYDFYHWVLGYFPPSLALNHAIRLGVSVEVTSALIDGVIYSSLILQVNIVCCTIRSIYRNAITSACVVVSLATMSFRVYFAIWNIRHSIVGINSFTKAQQDHQYHLVWVYNVLSVFTIALFAAIFVCRLAFTIRARRRLNIKQFGPMQIIFIVGCQTLLIPLTFAVAACYTLPGAQLRSMVPTVVAIFLPLSGLWAASQSATAKAKPPVHLNVLSSYHSKSLHSDETQNDTLVGDASFVDEESRIFEKPAGNIVLDKTYSVRSD</sequence>
<feature type="transmembrane region" description="Helical" evidence="1">
    <location>
        <begin position="120"/>
        <end position="144"/>
    </location>
</feature>
<feature type="transmembrane region" description="Helical" evidence="1">
    <location>
        <begin position="204"/>
        <end position="228"/>
    </location>
</feature>
<dbReference type="Gene3D" id="1.10.287.920">
    <property type="entry name" value="Pheromone alpha factor receptor"/>
    <property type="match status" value="1"/>
</dbReference>
<evidence type="ECO:0000313" key="2">
    <source>
        <dbReference type="EMBL" id="KAF2858441.1"/>
    </source>
</evidence>
<dbReference type="GO" id="GO:0000750">
    <property type="term" value="P:pheromone-dependent signal transduction involved in conjugation with cellular fusion"/>
    <property type="evidence" value="ECO:0007669"/>
    <property type="project" value="TreeGrafter"/>
</dbReference>
<accession>A0A6A7BT62</accession>
<dbReference type="OrthoDB" id="5402633at2759"/>